<accession>A0A5B2VEM1</accession>
<keyword evidence="2" id="KW-1185">Reference proteome</keyword>
<evidence type="ECO:0000313" key="2">
    <source>
        <dbReference type="Proteomes" id="UP000323142"/>
    </source>
</evidence>
<comment type="caution">
    <text evidence="1">The sequence shown here is derived from an EMBL/GenBank/DDBJ whole genome shotgun (WGS) entry which is preliminary data.</text>
</comment>
<protein>
    <submittedName>
        <fullName evidence="1">DUF2336 domain-containing protein</fullName>
    </submittedName>
</protein>
<dbReference type="EMBL" id="VUOA01000022">
    <property type="protein sequence ID" value="KAA2236809.1"/>
    <property type="molecule type" value="Genomic_DNA"/>
</dbReference>
<name>A0A5B2VEM1_9HYPH</name>
<gene>
    <name evidence="1" type="ORF">F0L46_12505</name>
</gene>
<sequence>MSVVSRLIHDLEDSISRGPQDKRVENLRRVTDLFLRDSEALTEEQIDLFDVVIARLAAAIETRARVELADRLADVGNAPRGIIRSLAHDEIAVARPVLARSPRLSDEDLVSVAMAKGRDHMLAITERPVLTETVTDVLVRRGDRVVVHAMAGNPGARFSQGSMATLVDRSKIDDALQALLGQRVDVPEAQLSQLVEIAKETARRRLSETMPSQDRPAIDVAVARSATQLAAAVVPGRRDYSSALGLVSGMVARKPLAEAELAAFAGANQFEETVCAIAYMTGLTVPAIERLFKEPDAELLLVVSRAMGWGWPTVRALLALRGPEASQPHLLKRAHDTFEGLSAATAQRVVQFLKVREATQKKGYETAASRQVRSNVR</sequence>
<organism evidence="1 2">
    <name type="scientific">Salinarimonas soli</name>
    <dbReference type="NCBI Taxonomy" id="1638099"/>
    <lineage>
        <taxon>Bacteria</taxon>
        <taxon>Pseudomonadati</taxon>
        <taxon>Pseudomonadota</taxon>
        <taxon>Alphaproteobacteria</taxon>
        <taxon>Hyphomicrobiales</taxon>
        <taxon>Salinarimonadaceae</taxon>
        <taxon>Salinarimonas</taxon>
    </lineage>
</organism>
<dbReference type="Pfam" id="PF10098">
    <property type="entry name" value="DUF2336"/>
    <property type="match status" value="1"/>
</dbReference>
<dbReference type="RefSeq" id="WP_149817983.1">
    <property type="nucleotide sequence ID" value="NZ_VUOA01000022.1"/>
</dbReference>
<dbReference type="AlphaFoldDB" id="A0A5B2VEM1"/>
<reference evidence="1 2" key="1">
    <citation type="submission" date="2019-09" db="EMBL/GenBank/DDBJ databases">
        <title>Salinarimonas rosea gen. nov., sp. nov., a new member of the a-2 subgroup of the Proteobacteria.</title>
        <authorList>
            <person name="Liu J."/>
        </authorList>
    </citation>
    <scope>NUCLEOTIDE SEQUENCE [LARGE SCALE GENOMIC DNA]</scope>
    <source>
        <strain evidence="1 2">BN140002</strain>
    </source>
</reference>
<evidence type="ECO:0000313" key="1">
    <source>
        <dbReference type="EMBL" id="KAA2236809.1"/>
    </source>
</evidence>
<proteinExistence type="predicted"/>
<dbReference type="InterPro" id="IPR019285">
    <property type="entry name" value="DUF2336"/>
</dbReference>
<dbReference type="Proteomes" id="UP000323142">
    <property type="component" value="Unassembled WGS sequence"/>
</dbReference>
<dbReference type="OrthoDB" id="7888976at2"/>
<reference evidence="1 2" key="2">
    <citation type="submission" date="2019-09" db="EMBL/GenBank/DDBJ databases">
        <authorList>
            <person name="Jin C."/>
        </authorList>
    </citation>
    <scope>NUCLEOTIDE SEQUENCE [LARGE SCALE GENOMIC DNA]</scope>
    <source>
        <strain evidence="1 2">BN140002</strain>
    </source>
</reference>